<comment type="similarity">
    <text evidence="1">Belongs to the ABC transporter superfamily. Ycf16 family.</text>
</comment>
<evidence type="ECO:0000313" key="5">
    <source>
        <dbReference type="EMBL" id="RIA46370.1"/>
    </source>
</evidence>
<protein>
    <submittedName>
        <fullName evidence="5">Iron-regulated ABC transporter ATPase subunit SufC</fullName>
    </submittedName>
</protein>
<dbReference type="OrthoDB" id="9809450at2"/>
<dbReference type="EMBL" id="QXDC01000002">
    <property type="protein sequence ID" value="RIA46370.1"/>
    <property type="molecule type" value="Genomic_DNA"/>
</dbReference>
<dbReference type="Gene3D" id="3.40.50.300">
    <property type="entry name" value="P-loop containing nucleotide triphosphate hydrolases"/>
    <property type="match status" value="1"/>
</dbReference>
<evidence type="ECO:0000256" key="1">
    <source>
        <dbReference type="ARBA" id="ARBA00006216"/>
    </source>
</evidence>
<dbReference type="InterPro" id="IPR027417">
    <property type="entry name" value="P-loop_NTPase"/>
</dbReference>
<dbReference type="GO" id="GO:0016887">
    <property type="term" value="F:ATP hydrolysis activity"/>
    <property type="evidence" value="ECO:0007669"/>
    <property type="project" value="InterPro"/>
</dbReference>
<keyword evidence="3" id="KW-0067">ATP-binding</keyword>
<dbReference type="Proteomes" id="UP000266568">
    <property type="component" value="Unassembled WGS sequence"/>
</dbReference>
<dbReference type="GO" id="GO:0005524">
    <property type="term" value="F:ATP binding"/>
    <property type="evidence" value="ECO:0007669"/>
    <property type="project" value="UniProtKB-KW"/>
</dbReference>
<dbReference type="SUPFAM" id="SSF52540">
    <property type="entry name" value="P-loop containing nucleoside triphosphate hydrolases"/>
    <property type="match status" value="1"/>
</dbReference>
<sequence length="255" mass="27280">MLAQPLVLVDIEIAVGSHVLLRDVNLTIGAGETHILFGPNGSGKSSLLSAIMGLPPYQVTHGEIRLGDERIDHLPVDARARLGLGMAFQRPPALDGVTVKALAQALEADARLADAAAALDLADFVGRDINVGFSGGEIKRWEILKLFLQHPGICLFDEPESGVDLEHIAAVGAAMGQLLGHDASLAERRSALIITHTGFILDHVRADMGHMLVNGELVCSGDPRRLFEHIKAHGYTLPPWASRLGSVTLDERIAQ</sequence>
<keyword evidence="2" id="KW-0547">Nucleotide-binding</keyword>
<keyword evidence="6" id="KW-1185">Reference proteome</keyword>
<dbReference type="Pfam" id="PF00005">
    <property type="entry name" value="ABC_tran"/>
    <property type="match status" value="1"/>
</dbReference>
<evidence type="ECO:0000256" key="3">
    <source>
        <dbReference type="ARBA" id="ARBA00022840"/>
    </source>
</evidence>
<dbReference type="InterPro" id="IPR003439">
    <property type="entry name" value="ABC_transporter-like_ATP-bd"/>
</dbReference>
<name>A0A397P9Z6_9SPHN</name>
<feature type="domain" description="ABC transporter" evidence="4">
    <location>
        <begin position="6"/>
        <end position="239"/>
    </location>
</feature>
<dbReference type="AlphaFoldDB" id="A0A397P9Z6"/>
<comment type="caution">
    <text evidence="5">The sequence shown here is derived from an EMBL/GenBank/DDBJ whole genome shotgun (WGS) entry which is preliminary data.</text>
</comment>
<gene>
    <name evidence="5" type="ORF">DFR49_0911</name>
</gene>
<dbReference type="PANTHER" id="PTHR43204:SF1">
    <property type="entry name" value="ABC TRANSPORTER I FAMILY MEMBER 6, CHLOROPLASTIC"/>
    <property type="match status" value="1"/>
</dbReference>
<dbReference type="PANTHER" id="PTHR43204">
    <property type="entry name" value="ABC TRANSPORTER I FAMILY MEMBER 6, CHLOROPLASTIC"/>
    <property type="match status" value="1"/>
</dbReference>
<reference evidence="5 6" key="1">
    <citation type="submission" date="2018-08" db="EMBL/GenBank/DDBJ databases">
        <title>Genomic Encyclopedia of Type Strains, Phase IV (KMG-IV): sequencing the most valuable type-strain genomes for metagenomic binning, comparative biology and taxonomic classification.</title>
        <authorList>
            <person name="Goeker M."/>
        </authorList>
    </citation>
    <scope>NUCLEOTIDE SEQUENCE [LARGE SCALE GENOMIC DNA]</scope>
    <source>
        <strain evidence="5 6">DSM 25527</strain>
    </source>
</reference>
<dbReference type="InterPro" id="IPR003593">
    <property type="entry name" value="AAA+_ATPase"/>
</dbReference>
<dbReference type="PROSITE" id="PS50893">
    <property type="entry name" value="ABC_TRANSPORTER_2"/>
    <property type="match status" value="1"/>
</dbReference>
<dbReference type="InterPro" id="IPR010230">
    <property type="entry name" value="FeS-cluster_ATPase_SufC"/>
</dbReference>
<evidence type="ECO:0000256" key="2">
    <source>
        <dbReference type="ARBA" id="ARBA00022741"/>
    </source>
</evidence>
<evidence type="ECO:0000313" key="6">
    <source>
        <dbReference type="Proteomes" id="UP000266568"/>
    </source>
</evidence>
<proteinExistence type="inferred from homology"/>
<accession>A0A397P9Z6</accession>
<evidence type="ECO:0000259" key="4">
    <source>
        <dbReference type="PROSITE" id="PS50893"/>
    </source>
</evidence>
<dbReference type="SMART" id="SM00382">
    <property type="entry name" value="AAA"/>
    <property type="match status" value="1"/>
</dbReference>
<organism evidence="5 6">
    <name type="scientific">Hephaestia caeni</name>
    <dbReference type="NCBI Taxonomy" id="645617"/>
    <lineage>
        <taxon>Bacteria</taxon>
        <taxon>Pseudomonadati</taxon>
        <taxon>Pseudomonadota</taxon>
        <taxon>Alphaproteobacteria</taxon>
        <taxon>Sphingomonadales</taxon>
        <taxon>Sphingomonadaceae</taxon>
        <taxon>Hephaestia</taxon>
    </lineage>
</organism>